<organism evidence="4 5">
    <name type="scientific">Belliella aquatica</name>
    <dbReference type="NCBI Taxonomy" id="1323734"/>
    <lineage>
        <taxon>Bacteria</taxon>
        <taxon>Pseudomonadati</taxon>
        <taxon>Bacteroidota</taxon>
        <taxon>Cytophagia</taxon>
        <taxon>Cytophagales</taxon>
        <taxon>Cyclobacteriaceae</taxon>
        <taxon>Belliella</taxon>
    </lineage>
</organism>
<comment type="caution">
    <text evidence="4">The sequence shown here is derived from an EMBL/GenBank/DDBJ whole genome shotgun (WGS) entry which is preliminary data.</text>
</comment>
<dbReference type="Gene3D" id="3.20.20.370">
    <property type="entry name" value="Glycoside hydrolase/deacetylase"/>
    <property type="match status" value="1"/>
</dbReference>
<dbReference type="CDD" id="cd10917">
    <property type="entry name" value="CE4_NodB_like_6s_7s"/>
    <property type="match status" value="1"/>
</dbReference>
<dbReference type="EMBL" id="BMFD01000024">
    <property type="protein sequence ID" value="GGC54152.1"/>
    <property type="molecule type" value="Genomic_DNA"/>
</dbReference>
<evidence type="ECO:0000256" key="1">
    <source>
        <dbReference type="ARBA" id="ARBA00022723"/>
    </source>
</evidence>
<keyword evidence="1" id="KW-0479">Metal-binding</keyword>
<dbReference type="PANTHER" id="PTHR10587">
    <property type="entry name" value="GLYCOSYL TRANSFERASE-RELATED"/>
    <property type="match status" value="1"/>
</dbReference>
<evidence type="ECO:0000313" key="5">
    <source>
        <dbReference type="Proteomes" id="UP000635885"/>
    </source>
</evidence>
<dbReference type="Proteomes" id="UP000635885">
    <property type="component" value="Unassembled WGS sequence"/>
</dbReference>
<dbReference type="PROSITE" id="PS51677">
    <property type="entry name" value="NODB"/>
    <property type="match status" value="1"/>
</dbReference>
<sequence length="209" mass="24266">MVIHHVPTFIPKLFKHYTWHKDRSEKKIYLTFDDGPVPEVTDFVLNELERFEMKATFFMVGDNVKKNPDLAKAVKDGGHAIGNHTFHHVNGYKTSDHIYLKEVKECQSILEEVLEVKTNIFRPPYGRITKSQYQALSSEFEVIMWDVLSGDYDQNLSPEKCLQKSIKYTQNGSLIVFHDQIKTKTIIREVLPSYLNFIHESGFETATLI</sequence>
<dbReference type="PANTHER" id="PTHR10587:SF133">
    <property type="entry name" value="CHITIN DEACETYLASE 1-RELATED"/>
    <property type="match status" value="1"/>
</dbReference>
<keyword evidence="2" id="KW-0378">Hydrolase</keyword>
<dbReference type="SUPFAM" id="SSF88713">
    <property type="entry name" value="Glycoside hydrolase/deacetylase"/>
    <property type="match status" value="1"/>
</dbReference>
<dbReference type="RefSeq" id="WP_188444477.1">
    <property type="nucleotide sequence ID" value="NZ_BMFD01000024.1"/>
</dbReference>
<dbReference type="InterPro" id="IPR011330">
    <property type="entry name" value="Glyco_hydro/deAcase_b/a-brl"/>
</dbReference>
<accession>A0ABQ1N5P5</accession>
<evidence type="ECO:0000259" key="3">
    <source>
        <dbReference type="PROSITE" id="PS51677"/>
    </source>
</evidence>
<dbReference type="Pfam" id="PF01522">
    <property type="entry name" value="Polysacc_deac_1"/>
    <property type="match status" value="1"/>
</dbReference>
<keyword evidence="5" id="KW-1185">Reference proteome</keyword>
<name>A0ABQ1N5P5_9BACT</name>
<dbReference type="InterPro" id="IPR050248">
    <property type="entry name" value="Polysacc_deacetylase_ArnD"/>
</dbReference>
<reference evidence="5" key="1">
    <citation type="journal article" date="2019" name="Int. J. Syst. Evol. Microbiol.">
        <title>The Global Catalogue of Microorganisms (GCM) 10K type strain sequencing project: providing services to taxonomists for standard genome sequencing and annotation.</title>
        <authorList>
            <consortium name="The Broad Institute Genomics Platform"/>
            <consortium name="The Broad Institute Genome Sequencing Center for Infectious Disease"/>
            <person name="Wu L."/>
            <person name="Ma J."/>
        </authorList>
    </citation>
    <scope>NUCLEOTIDE SEQUENCE [LARGE SCALE GENOMIC DNA]</scope>
    <source>
        <strain evidence="5">CGMCC 1.12479</strain>
    </source>
</reference>
<gene>
    <name evidence="4" type="ORF">GCM10010993_35690</name>
</gene>
<evidence type="ECO:0000256" key="2">
    <source>
        <dbReference type="ARBA" id="ARBA00022801"/>
    </source>
</evidence>
<proteinExistence type="predicted"/>
<feature type="domain" description="NodB homology" evidence="3">
    <location>
        <begin position="26"/>
        <end position="206"/>
    </location>
</feature>
<evidence type="ECO:0000313" key="4">
    <source>
        <dbReference type="EMBL" id="GGC54152.1"/>
    </source>
</evidence>
<dbReference type="InterPro" id="IPR002509">
    <property type="entry name" value="NODB_dom"/>
</dbReference>
<protein>
    <submittedName>
        <fullName evidence="4">Polysaccharide deacetylase</fullName>
    </submittedName>
</protein>